<dbReference type="KEGG" id="fsc:FSU_2399"/>
<evidence type="ECO:0000313" key="2">
    <source>
        <dbReference type="Proteomes" id="UP000000517"/>
    </source>
</evidence>
<protein>
    <submittedName>
        <fullName evidence="1">Uncharacterized protein</fullName>
    </submittedName>
</protein>
<accession>D9S4S3</accession>
<dbReference type="EMBL" id="CP002158">
    <property type="protein sequence ID" value="ADL27258.1"/>
    <property type="molecule type" value="Genomic_DNA"/>
</dbReference>
<dbReference type="STRING" id="59374.FSU_2399"/>
<dbReference type="Proteomes" id="UP000000517">
    <property type="component" value="Chromosome"/>
</dbReference>
<organism evidence="1 2">
    <name type="scientific">Fibrobacter succinogenes (strain ATCC 19169 / S85)</name>
    <dbReference type="NCBI Taxonomy" id="59374"/>
    <lineage>
        <taxon>Bacteria</taxon>
        <taxon>Pseudomonadati</taxon>
        <taxon>Fibrobacterota</taxon>
        <taxon>Fibrobacteria</taxon>
        <taxon>Fibrobacterales</taxon>
        <taxon>Fibrobacteraceae</taxon>
        <taxon>Fibrobacter</taxon>
    </lineage>
</organism>
<reference evidence="2" key="1">
    <citation type="submission" date="2010-08" db="EMBL/GenBank/DDBJ databases">
        <title>Complete sequence of Fibrobacter succinogenes subsp. succinogenes S85.</title>
        <authorList>
            <person name="Durkin A.S."/>
            <person name="Nelson K.E."/>
            <person name="Morrison M."/>
            <person name="Forsberg C.W."/>
            <person name="Wilson D.B."/>
            <person name="Russell J.B."/>
            <person name="Cann I.K.O."/>
            <person name="Mackie R.I."/>
            <person name="White B.A."/>
        </authorList>
    </citation>
    <scope>NUCLEOTIDE SEQUENCE [LARGE SCALE GENOMIC DNA]</scope>
    <source>
        <strain evidence="2">ATCC 19169 / S85</strain>
    </source>
</reference>
<name>D9S4S3_FIBSS</name>
<evidence type="ECO:0000313" key="1">
    <source>
        <dbReference type="EMBL" id="ADL27258.1"/>
    </source>
</evidence>
<dbReference type="AlphaFoldDB" id="D9S4S3"/>
<gene>
    <name evidence="1" type="ordered locus">FSU_2399</name>
</gene>
<proteinExistence type="predicted"/>
<dbReference type="HOGENOM" id="CLU_3216553_0_0_0"/>
<sequence length="44" mass="5088">MGFPYFIGLEGDCLAVKKVLLLKSPTTLQKKINMNEDYQKQQKQ</sequence>